<proteinExistence type="predicted"/>
<gene>
    <name evidence="1" type="ORF">A3A97_01555</name>
</gene>
<evidence type="ECO:0000313" key="2">
    <source>
        <dbReference type="Proteomes" id="UP000176951"/>
    </source>
</evidence>
<dbReference type="EMBL" id="MHSW01000029">
    <property type="protein sequence ID" value="OHA50759.1"/>
    <property type="molecule type" value="Genomic_DNA"/>
</dbReference>
<organism evidence="1 2">
    <name type="scientific">Candidatus Terrybacteria bacterium RIFCSPLOWO2_01_FULL_40_23</name>
    <dbReference type="NCBI Taxonomy" id="1802366"/>
    <lineage>
        <taxon>Bacteria</taxon>
        <taxon>Candidatus Terryibacteriota</taxon>
    </lineage>
</organism>
<comment type="caution">
    <text evidence="1">The sequence shown here is derived from an EMBL/GenBank/DDBJ whole genome shotgun (WGS) entry which is preliminary data.</text>
</comment>
<name>A0A1G2PSN0_9BACT</name>
<protein>
    <submittedName>
        <fullName evidence="1">Uncharacterized protein</fullName>
    </submittedName>
</protein>
<sequence length="126" mass="14443">MGHRVCHDSKRLVIDNLALFTQRGFLHWCALNSSPQFYVTRLATPVGELFIYIETSETPSLIISKDSWTDVIYADKNKYLDELINAVRVSVAEETPPALPKTDVSWPQDADQTLYILQTFRRLTAR</sequence>
<evidence type="ECO:0000313" key="1">
    <source>
        <dbReference type="EMBL" id="OHA50759.1"/>
    </source>
</evidence>
<dbReference type="AlphaFoldDB" id="A0A1G2PSN0"/>
<accession>A0A1G2PSN0</accession>
<reference evidence="1 2" key="1">
    <citation type="journal article" date="2016" name="Nat. Commun.">
        <title>Thousands of microbial genomes shed light on interconnected biogeochemical processes in an aquifer system.</title>
        <authorList>
            <person name="Anantharaman K."/>
            <person name="Brown C.T."/>
            <person name="Hug L.A."/>
            <person name="Sharon I."/>
            <person name="Castelle C.J."/>
            <person name="Probst A.J."/>
            <person name="Thomas B.C."/>
            <person name="Singh A."/>
            <person name="Wilkins M.J."/>
            <person name="Karaoz U."/>
            <person name="Brodie E.L."/>
            <person name="Williams K.H."/>
            <person name="Hubbard S.S."/>
            <person name="Banfield J.F."/>
        </authorList>
    </citation>
    <scope>NUCLEOTIDE SEQUENCE [LARGE SCALE GENOMIC DNA]</scope>
</reference>
<dbReference type="Proteomes" id="UP000176951">
    <property type="component" value="Unassembled WGS sequence"/>
</dbReference>